<evidence type="ECO:0000313" key="6">
    <source>
        <dbReference type="EMBL" id="MDP9794684.1"/>
    </source>
</evidence>
<dbReference type="RefSeq" id="WP_306829888.1">
    <property type="nucleotide sequence ID" value="NZ_JAUSRA010000001.1"/>
</dbReference>
<keyword evidence="7" id="KW-1185">Reference proteome</keyword>
<dbReference type="InterPro" id="IPR016161">
    <property type="entry name" value="Ald_DH/histidinol_DH"/>
</dbReference>
<dbReference type="PROSITE" id="PS00687">
    <property type="entry name" value="ALDEHYDE_DEHYDR_GLU"/>
    <property type="match status" value="1"/>
</dbReference>
<sequence>MDIEATIAGLGHLIDGRIVRNDATFPVENPATRSPIGDCPEATDDLVDAAIAAARRAQPGWYAAGDRERRRVIGAMAEALTERLEAVVAVSALEKGAMGGAIEAYGGPAFLGHHAAAPLPVDVIEDNDERLVRVVRKPVGVVAAITPWNSPILIACVKVAGALLAGNTVVLKPSPFTPFATLLLGEVWKDVVPPGVVNVVAGGDDTGKALVSHPHTALISFTGSVEAGRHIAAVAAPALKRVVLELGGNDAAIVLPDVDVDLVAAQLFTSSMIMSGQVCAAVKRLYVHESIYPRMVEALARLADAATPVPESAGGSFGPISTRPQYERVRLLLDDALTHGAKPANAGARADGAGYFQAPMILTGVRPGMRVVDEEQFGPLLPVLSFRDVDEAIAAANDTPYGLCGSVWTSDIAAGERLAARLECGTAYVNTHAEVAPHIPFGGVKDSGIGRECGTAGVDGYAELQTQYVYKNPARVATALESGDRVV</sequence>
<gene>
    <name evidence="6" type="ORF">J2S43_003196</name>
</gene>
<evidence type="ECO:0000256" key="3">
    <source>
        <dbReference type="PROSITE-ProRule" id="PRU10007"/>
    </source>
</evidence>
<dbReference type="InterPro" id="IPR016162">
    <property type="entry name" value="Ald_DH_N"/>
</dbReference>
<evidence type="ECO:0000256" key="1">
    <source>
        <dbReference type="ARBA" id="ARBA00009986"/>
    </source>
</evidence>
<organism evidence="6 7">
    <name type="scientific">Catenuloplanes nepalensis</name>
    <dbReference type="NCBI Taxonomy" id="587533"/>
    <lineage>
        <taxon>Bacteria</taxon>
        <taxon>Bacillati</taxon>
        <taxon>Actinomycetota</taxon>
        <taxon>Actinomycetes</taxon>
        <taxon>Micromonosporales</taxon>
        <taxon>Micromonosporaceae</taxon>
        <taxon>Catenuloplanes</taxon>
    </lineage>
</organism>
<comment type="similarity">
    <text evidence="1 4">Belongs to the aldehyde dehydrogenase family.</text>
</comment>
<dbReference type="EMBL" id="JAUSRA010000001">
    <property type="protein sequence ID" value="MDP9794684.1"/>
    <property type="molecule type" value="Genomic_DNA"/>
</dbReference>
<dbReference type="InterPro" id="IPR016163">
    <property type="entry name" value="Ald_DH_C"/>
</dbReference>
<proteinExistence type="inferred from homology"/>
<dbReference type="Proteomes" id="UP001240984">
    <property type="component" value="Unassembled WGS sequence"/>
</dbReference>
<protein>
    <submittedName>
        <fullName evidence="6">Acyl-CoA reductase-like NAD-dependent aldehyde dehydrogenase</fullName>
    </submittedName>
</protein>
<evidence type="ECO:0000256" key="2">
    <source>
        <dbReference type="ARBA" id="ARBA00023002"/>
    </source>
</evidence>
<name>A0ABT9MTC3_9ACTN</name>
<keyword evidence="2 4" id="KW-0560">Oxidoreductase</keyword>
<evidence type="ECO:0000256" key="4">
    <source>
        <dbReference type="RuleBase" id="RU003345"/>
    </source>
</evidence>
<dbReference type="InterPro" id="IPR029510">
    <property type="entry name" value="Ald_DH_CS_GLU"/>
</dbReference>
<accession>A0ABT9MTC3</accession>
<evidence type="ECO:0000313" key="7">
    <source>
        <dbReference type="Proteomes" id="UP001240984"/>
    </source>
</evidence>
<dbReference type="Gene3D" id="3.40.309.10">
    <property type="entry name" value="Aldehyde Dehydrogenase, Chain A, domain 2"/>
    <property type="match status" value="1"/>
</dbReference>
<evidence type="ECO:0000259" key="5">
    <source>
        <dbReference type="Pfam" id="PF00171"/>
    </source>
</evidence>
<feature type="active site" evidence="3">
    <location>
        <position position="245"/>
    </location>
</feature>
<dbReference type="SUPFAM" id="SSF53720">
    <property type="entry name" value="ALDH-like"/>
    <property type="match status" value="1"/>
</dbReference>
<comment type="caution">
    <text evidence="6">The sequence shown here is derived from an EMBL/GenBank/DDBJ whole genome shotgun (WGS) entry which is preliminary data.</text>
</comment>
<dbReference type="InterPro" id="IPR015590">
    <property type="entry name" value="Aldehyde_DH_dom"/>
</dbReference>
<dbReference type="PANTHER" id="PTHR42804:SF1">
    <property type="entry name" value="ALDEHYDE DEHYDROGENASE-RELATED"/>
    <property type="match status" value="1"/>
</dbReference>
<feature type="domain" description="Aldehyde dehydrogenase" evidence="5">
    <location>
        <begin position="22"/>
        <end position="466"/>
    </location>
</feature>
<dbReference type="Gene3D" id="3.40.605.10">
    <property type="entry name" value="Aldehyde Dehydrogenase, Chain A, domain 1"/>
    <property type="match status" value="1"/>
</dbReference>
<reference evidence="6 7" key="1">
    <citation type="submission" date="2023-07" db="EMBL/GenBank/DDBJ databases">
        <title>Sequencing the genomes of 1000 actinobacteria strains.</title>
        <authorList>
            <person name="Klenk H.-P."/>
        </authorList>
    </citation>
    <scope>NUCLEOTIDE SEQUENCE [LARGE SCALE GENOMIC DNA]</scope>
    <source>
        <strain evidence="6 7">DSM 44710</strain>
    </source>
</reference>
<dbReference type="Pfam" id="PF00171">
    <property type="entry name" value="Aldedh"/>
    <property type="match status" value="1"/>
</dbReference>
<dbReference type="PANTHER" id="PTHR42804">
    <property type="entry name" value="ALDEHYDE DEHYDROGENASE"/>
    <property type="match status" value="1"/>
</dbReference>